<organism evidence="1 2">
    <name type="scientific">Nonomuraea turkmeniaca</name>
    <dbReference type="NCBI Taxonomy" id="103838"/>
    <lineage>
        <taxon>Bacteria</taxon>
        <taxon>Bacillati</taxon>
        <taxon>Actinomycetota</taxon>
        <taxon>Actinomycetes</taxon>
        <taxon>Streptosporangiales</taxon>
        <taxon>Streptosporangiaceae</taxon>
        <taxon>Nonomuraea</taxon>
    </lineage>
</organism>
<reference evidence="1 2" key="1">
    <citation type="submission" date="2019-05" db="EMBL/GenBank/DDBJ databases">
        <title>Draft genome sequence of Nonomuraea turkmeniaca DSM 43926.</title>
        <authorList>
            <person name="Saricaoglu S."/>
            <person name="Isik K."/>
        </authorList>
    </citation>
    <scope>NUCLEOTIDE SEQUENCE [LARGE SCALE GENOMIC DNA]</scope>
    <source>
        <strain evidence="1 2">DSM 43926</strain>
    </source>
</reference>
<name>A0A5S4FMU2_9ACTN</name>
<evidence type="ECO:0000313" key="1">
    <source>
        <dbReference type="EMBL" id="TMR22046.1"/>
    </source>
</evidence>
<keyword evidence="2" id="KW-1185">Reference proteome</keyword>
<protein>
    <submittedName>
        <fullName evidence="1">Uncharacterized protein</fullName>
    </submittedName>
</protein>
<accession>A0A5S4FMU2</accession>
<dbReference type="AlphaFoldDB" id="A0A5S4FMU2"/>
<sequence>MFEVHGYVNGVAYAVTVGHPRPEALATHGVVSGSPVAVSLIEAREGQTVTRPRMMPVVVNAEDAASVLVALRAWTDVTKVVGDIPVPDAEASSPA</sequence>
<dbReference type="RefSeq" id="WP_138666354.1">
    <property type="nucleotide sequence ID" value="NZ_VCKY01000034.1"/>
</dbReference>
<comment type="caution">
    <text evidence="1">The sequence shown here is derived from an EMBL/GenBank/DDBJ whole genome shotgun (WGS) entry which is preliminary data.</text>
</comment>
<gene>
    <name evidence="1" type="ORF">ETD86_12800</name>
</gene>
<dbReference type="OrthoDB" id="3540549at2"/>
<dbReference type="EMBL" id="VCKY01000034">
    <property type="protein sequence ID" value="TMR22046.1"/>
    <property type="molecule type" value="Genomic_DNA"/>
</dbReference>
<evidence type="ECO:0000313" key="2">
    <source>
        <dbReference type="Proteomes" id="UP000309128"/>
    </source>
</evidence>
<dbReference type="Proteomes" id="UP000309128">
    <property type="component" value="Unassembled WGS sequence"/>
</dbReference>
<proteinExistence type="predicted"/>